<dbReference type="AlphaFoldDB" id="H9UJF5"/>
<dbReference type="eggNOG" id="ENOG502ZCCB">
    <property type="taxonomic scope" value="Bacteria"/>
</dbReference>
<accession>H9UJF5</accession>
<sequence length="242" mass="27412">MTGDAVEKIARLEDKHKFLEIDGQIYARERFQPVYWDPRPEPILGATLTGMIDYIRSNREVVNPGECMIVVKSFAEVELVESYGGDSCARTVYYRARLDDNLPVFPFGKYLSIEDFIIKVRTLFQPSEQLDEVVKMVSKVTNDGTITMADDGVSQTVAVRKGVSGALTGTEQTKGSYQLFPFRTFRELDQPQNWCLLRLKQGEDSPIQAALFDAQGETWRLTSVLNIKDYLEARVEDIPILA</sequence>
<reference evidence="2" key="1">
    <citation type="journal article" date="2013" name="Stand. Genomic Sci.">
        <title>Complete genome sequence of the halophilic bacterium Spirochaeta africana type strain (Z-7692(T)) from the alkaline Lake Magadi in the East African Rift.</title>
        <authorList>
            <person name="Liolos K."/>
            <person name="Abt B."/>
            <person name="Scheuner C."/>
            <person name="Teshima H."/>
            <person name="Held B."/>
            <person name="Lapidus A."/>
            <person name="Nolan M."/>
            <person name="Lucas S."/>
            <person name="Deshpande S."/>
            <person name="Cheng J.F."/>
            <person name="Tapia R."/>
            <person name="Goodwin L.A."/>
            <person name="Pitluck S."/>
            <person name="Pagani I."/>
            <person name="Ivanova N."/>
            <person name="Mavromatis K."/>
            <person name="Mikhailova N."/>
            <person name="Huntemann M."/>
            <person name="Pati A."/>
            <person name="Chen A."/>
            <person name="Palaniappan K."/>
            <person name="Land M."/>
            <person name="Rohde M."/>
            <person name="Tindall B.J."/>
            <person name="Detter J.C."/>
            <person name="Goker M."/>
            <person name="Bristow J."/>
            <person name="Eisen J.A."/>
            <person name="Markowitz V."/>
            <person name="Hugenholtz P."/>
            <person name="Woyke T."/>
            <person name="Klenk H.P."/>
            <person name="Kyrpides N.C."/>
        </authorList>
    </citation>
    <scope>NUCLEOTIDE SEQUENCE</scope>
    <source>
        <strain evidence="2">ATCC 700263 / DSM 8902 / Z-7692</strain>
    </source>
</reference>
<name>H9UJF5_SPIAZ</name>
<dbReference type="HOGENOM" id="CLU_093437_0_0_12"/>
<evidence type="ECO:0000313" key="2">
    <source>
        <dbReference type="Proteomes" id="UP000007383"/>
    </source>
</evidence>
<proteinExistence type="predicted"/>
<dbReference type="RefSeq" id="WP_014455631.1">
    <property type="nucleotide sequence ID" value="NC_017098.1"/>
</dbReference>
<evidence type="ECO:0000313" key="1">
    <source>
        <dbReference type="EMBL" id="AFG37648.1"/>
    </source>
</evidence>
<dbReference type="PATRIC" id="fig|889378.3.peg.1578"/>
<keyword evidence="2" id="KW-1185">Reference proteome</keyword>
<gene>
    <name evidence="1" type="ordered locus">Spiaf_1590</name>
</gene>
<organism evidence="1 2">
    <name type="scientific">Spirochaeta africana (strain ATCC 700263 / DSM 8902 / Z-7692)</name>
    <dbReference type="NCBI Taxonomy" id="889378"/>
    <lineage>
        <taxon>Bacteria</taxon>
        <taxon>Pseudomonadati</taxon>
        <taxon>Spirochaetota</taxon>
        <taxon>Spirochaetia</taxon>
        <taxon>Spirochaetales</taxon>
        <taxon>Spirochaetaceae</taxon>
        <taxon>Spirochaeta</taxon>
    </lineage>
</organism>
<dbReference type="OrthoDB" id="5432268at2"/>
<dbReference type="Proteomes" id="UP000007383">
    <property type="component" value="Chromosome"/>
</dbReference>
<protein>
    <submittedName>
        <fullName evidence="1">Uncharacterized protein</fullName>
    </submittedName>
</protein>
<dbReference type="KEGG" id="sfc:Spiaf_1590"/>
<dbReference type="EMBL" id="CP003282">
    <property type="protein sequence ID" value="AFG37648.1"/>
    <property type="molecule type" value="Genomic_DNA"/>
</dbReference>
<dbReference type="STRING" id="889378.Spiaf_1590"/>